<dbReference type="GO" id="GO:0004750">
    <property type="term" value="F:D-ribulose-phosphate 3-epimerase activity"/>
    <property type="evidence" value="ECO:0007669"/>
    <property type="project" value="UniProtKB-UniRule"/>
</dbReference>
<evidence type="ECO:0000256" key="5">
    <source>
        <dbReference type="ARBA" id="ARBA00001954"/>
    </source>
</evidence>
<keyword evidence="13" id="KW-0862">Zinc</keyword>
<dbReference type="SUPFAM" id="SSF51366">
    <property type="entry name" value="Ribulose-phoshate binding barrel"/>
    <property type="match status" value="1"/>
</dbReference>
<dbReference type="NCBIfam" id="TIGR01163">
    <property type="entry name" value="rpe"/>
    <property type="match status" value="1"/>
</dbReference>
<feature type="binding site" evidence="10 13">
    <location>
        <position position="35"/>
    </location>
    <ligand>
        <name>a divalent metal cation</name>
        <dbReference type="ChEBI" id="CHEBI:60240"/>
    </ligand>
</feature>
<proteinExistence type="inferred from homology"/>
<dbReference type="InterPro" id="IPR000056">
    <property type="entry name" value="Ribul_P_3_epim-like"/>
</dbReference>
<dbReference type="Proteomes" id="UP000218542">
    <property type="component" value="Unassembled WGS sequence"/>
</dbReference>
<dbReference type="OrthoDB" id="1645589at2"/>
<dbReference type="PANTHER" id="PTHR11749">
    <property type="entry name" value="RIBULOSE-5-PHOSPHATE-3-EPIMERASE"/>
    <property type="match status" value="1"/>
</dbReference>
<name>A0A286U0N9_9BACT</name>
<comment type="catalytic activity">
    <reaction evidence="1 10 11">
        <text>D-ribulose 5-phosphate = D-xylulose 5-phosphate</text>
        <dbReference type="Rhea" id="RHEA:13677"/>
        <dbReference type="ChEBI" id="CHEBI:57737"/>
        <dbReference type="ChEBI" id="CHEBI:58121"/>
        <dbReference type="EC" id="5.1.3.1"/>
    </reaction>
</comment>
<comment type="caution">
    <text evidence="10">Lacks conserved residue(s) required for the propagation of feature annotation.</text>
</comment>
<dbReference type="CDD" id="cd00429">
    <property type="entry name" value="RPE"/>
    <property type="match status" value="1"/>
</dbReference>
<dbReference type="Pfam" id="PF00834">
    <property type="entry name" value="Ribul_P_3_epim"/>
    <property type="match status" value="1"/>
</dbReference>
<feature type="binding site" evidence="10 14">
    <location>
        <position position="8"/>
    </location>
    <ligand>
        <name>substrate</name>
    </ligand>
</feature>
<evidence type="ECO:0000256" key="9">
    <source>
        <dbReference type="ARBA" id="ARBA00023235"/>
    </source>
</evidence>
<dbReference type="EC" id="5.1.3.1" evidence="7 10"/>
<dbReference type="GO" id="GO:0005737">
    <property type="term" value="C:cytoplasm"/>
    <property type="evidence" value="ECO:0007669"/>
    <property type="project" value="UniProtKB-ARBA"/>
</dbReference>
<dbReference type="RefSeq" id="WP_096895064.1">
    <property type="nucleotide sequence ID" value="NZ_BAOS01000027.1"/>
</dbReference>
<evidence type="ECO:0000256" key="8">
    <source>
        <dbReference type="ARBA" id="ARBA00022723"/>
    </source>
</evidence>
<feature type="active site" description="Proton donor" evidence="10 12">
    <location>
        <position position="174"/>
    </location>
</feature>
<sequence>MQIKISASILSADSTQLGNEIKRVEQAGVDLIHIDVMDGHFVPNITMGPFIVEGIKKITNVPLDIHLMIENPDKYVESFTQKTDKDDILTFHIEATDDPLSVINLIKNRGLKAGIAINPDTQGQVVEKLLGAIDMLLVMTVYPGFSGQAFKKYVCEKIKKLREIAPENLDIEVDGGIKPETIADAASAGANVFAAATSIFGKDDYKDAIEALRKEANENSYQFMKSGGSL</sequence>
<evidence type="ECO:0000256" key="14">
    <source>
        <dbReference type="PIRSR" id="PIRSR001461-3"/>
    </source>
</evidence>
<dbReference type="PIRSF" id="PIRSF001461">
    <property type="entry name" value="RPE"/>
    <property type="match status" value="1"/>
</dbReference>
<reference evidence="16" key="1">
    <citation type="journal article" date="2017" name="Environ. Microbiol. Rep.">
        <title>Genetic Diversity of Marine Anaerobic Ammonium-Oxidizing Bacteria as Revealed by Genomic and Proteomic Analyses of 'Candidatus Scalindua japonica'.</title>
        <authorList>
            <person name="Oshiki M."/>
            <person name="Mizuto K."/>
            <person name="Kimura Z."/>
            <person name="Kindaichi T."/>
            <person name="Satoh H."/>
            <person name="Okabe S."/>
        </authorList>
    </citation>
    <scope>NUCLEOTIDE SEQUENCE [LARGE SCALE GENOMIC DNA]</scope>
    <source>
        <strain evidence="16">husup-a2</strain>
    </source>
</reference>
<evidence type="ECO:0000256" key="2">
    <source>
        <dbReference type="ARBA" id="ARBA00001936"/>
    </source>
</evidence>
<dbReference type="GO" id="GO:0019323">
    <property type="term" value="P:pentose catabolic process"/>
    <property type="evidence" value="ECO:0007669"/>
    <property type="project" value="UniProtKB-UniRule"/>
</dbReference>
<dbReference type="EMBL" id="BAOS01000027">
    <property type="protein sequence ID" value="GAX61694.1"/>
    <property type="molecule type" value="Genomic_DNA"/>
</dbReference>
<feature type="binding site" evidence="14">
    <location>
        <position position="176"/>
    </location>
    <ligand>
        <name>substrate</name>
    </ligand>
</feature>
<dbReference type="Gene3D" id="3.20.20.70">
    <property type="entry name" value="Aldolase class I"/>
    <property type="match status" value="1"/>
</dbReference>
<dbReference type="PROSITE" id="PS01086">
    <property type="entry name" value="RIBUL_P_3_EPIMER_2"/>
    <property type="match status" value="1"/>
</dbReference>
<comment type="caution">
    <text evidence="15">The sequence shown here is derived from an EMBL/GenBank/DDBJ whole genome shotgun (WGS) entry which is preliminary data.</text>
</comment>
<dbReference type="GO" id="GO:0046872">
    <property type="term" value="F:metal ion binding"/>
    <property type="evidence" value="ECO:0007669"/>
    <property type="project" value="UniProtKB-UniRule"/>
</dbReference>
<evidence type="ECO:0000313" key="15">
    <source>
        <dbReference type="EMBL" id="GAX61694.1"/>
    </source>
</evidence>
<dbReference type="InterPro" id="IPR026019">
    <property type="entry name" value="Ribul_P_3_epim"/>
</dbReference>
<dbReference type="PROSITE" id="PS01085">
    <property type="entry name" value="RIBUL_P_3_EPIMER_1"/>
    <property type="match status" value="1"/>
</dbReference>
<feature type="binding site" evidence="14">
    <location>
        <begin position="196"/>
        <end position="197"/>
    </location>
    <ligand>
        <name>substrate</name>
    </ligand>
</feature>
<evidence type="ECO:0000256" key="1">
    <source>
        <dbReference type="ARBA" id="ARBA00001782"/>
    </source>
</evidence>
<evidence type="ECO:0000256" key="4">
    <source>
        <dbReference type="ARBA" id="ARBA00001947"/>
    </source>
</evidence>
<comment type="cofactor">
    <cofactor evidence="2">
        <name>Mn(2+)</name>
        <dbReference type="ChEBI" id="CHEBI:29035"/>
    </cofactor>
</comment>
<comment type="pathway">
    <text evidence="10">Carbohydrate degradation.</text>
</comment>
<evidence type="ECO:0000313" key="16">
    <source>
        <dbReference type="Proteomes" id="UP000218542"/>
    </source>
</evidence>
<evidence type="ECO:0000256" key="7">
    <source>
        <dbReference type="ARBA" id="ARBA00013188"/>
    </source>
</evidence>
<organism evidence="15 16">
    <name type="scientific">Candidatus Scalindua japonica</name>
    <dbReference type="NCBI Taxonomy" id="1284222"/>
    <lineage>
        <taxon>Bacteria</taxon>
        <taxon>Pseudomonadati</taxon>
        <taxon>Planctomycetota</taxon>
        <taxon>Candidatus Brocadiia</taxon>
        <taxon>Candidatus Brocadiales</taxon>
        <taxon>Candidatus Scalinduaceae</taxon>
        <taxon>Candidatus Scalindua</taxon>
    </lineage>
</organism>
<feature type="binding site" evidence="10 13">
    <location>
        <position position="66"/>
    </location>
    <ligand>
        <name>a divalent metal cation</name>
        <dbReference type="ChEBI" id="CHEBI:60240"/>
    </ligand>
</feature>
<gene>
    <name evidence="10" type="primary">rpe</name>
    <name evidence="15" type="ORF">SCALIN_C27_0089</name>
</gene>
<dbReference type="AlphaFoldDB" id="A0A286U0N9"/>
<keyword evidence="10 11" id="KW-0119">Carbohydrate metabolism</keyword>
<keyword evidence="13" id="KW-0170">Cobalt</keyword>
<feature type="binding site" evidence="10">
    <location>
        <begin position="174"/>
        <end position="176"/>
    </location>
    <ligand>
        <name>substrate</name>
    </ligand>
</feature>
<evidence type="ECO:0000256" key="6">
    <source>
        <dbReference type="ARBA" id="ARBA00009541"/>
    </source>
</evidence>
<dbReference type="FunFam" id="3.20.20.70:FF:000004">
    <property type="entry name" value="Ribulose-phosphate 3-epimerase"/>
    <property type="match status" value="1"/>
</dbReference>
<comment type="similarity">
    <text evidence="6 10 11">Belongs to the ribulose-phosphate 3-epimerase family.</text>
</comment>
<keyword evidence="8 10" id="KW-0479">Metal-binding</keyword>
<feature type="active site" description="Proton acceptor" evidence="10 12">
    <location>
        <position position="35"/>
    </location>
</feature>
<comment type="cofactor">
    <cofactor evidence="10 13">
        <name>a divalent metal cation</name>
        <dbReference type="ChEBI" id="CHEBI:60240"/>
    </cofactor>
    <text evidence="10 13">Binds 1 divalent metal cation per subunit.</text>
</comment>
<keyword evidence="13" id="KW-0464">Manganese</keyword>
<keyword evidence="9 10" id="KW-0413">Isomerase</keyword>
<evidence type="ECO:0000256" key="10">
    <source>
        <dbReference type="HAMAP-Rule" id="MF_02227"/>
    </source>
</evidence>
<dbReference type="InterPro" id="IPR011060">
    <property type="entry name" value="RibuloseP-bd_barrel"/>
</dbReference>
<feature type="binding site" evidence="10 14">
    <location>
        <position position="66"/>
    </location>
    <ligand>
        <name>substrate</name>
    </ligand>
</feature>
<protein>
    <recommendedName>
        <fullName evidence="7 10">Ribulose-phosphate 3-epimerase</fullName>
        <ecNumber evidence="7 10">5.1.3.1</ecNumber>
    </recommendedName>
</protein>
<dbReference type="GO" id="GO:0006098">
    <property type="term" value="P:pentose-phosphate shunt"/>
    <property type="evidence" value="ECO:0007669"/>
    <property type="project" value="UniProtKB-UniRule"/>
</dbReference>
<dbReference type="NCBIfam" id="NF004076">
    <property type="entry name" value="PRK05581.1-4"/>
    <property type="match status" value="1"/>
</dbReference>
<evidence type="ECO:0000256" key="12">
    <source>
        <dbReference type="PIRSR" id="PIRSR001461-1"/>
    </source>
</evidence>
<feature type="binding site" evidence="10 13">
    <location>
        <position position="174"/>
    </location>
    <ligand>
        <name>a divalent metal cation</name>
        <dbReference type="ChEBI" id="CHEBI:60240"/>
    </ligand>
</feature>
<dbReference type="InterPro" id="IPR013785">
    <property type="entry name" value="Aldolase_TIM"/>
</dbReference>
<comment type="function">
    <text evidence="10">Catalyzes the reversible epimerization of D-ribulose 5-phosphate to D-xylulose 5-phosphate.</text>
</comment>
<keyword evidence="16" id="KW-1185">Reference proteome</keyword>
<comment type="cofactor">
    <cofactor evidence="5">
        <name>Fe(2+)</name>
        <dbReference type="ChEBI" id="CHEBI:29033"/>
    </cofactor>
</comment>
<evidence type="ECO:0000256" key="11">
    <source>
        <dbReference type="PIRNR" id="PIRNR001461"/>
    </source>
</evidence>
<feature type="binding site" evidence="10 13">
    <location>
        <position position="33"/>
    </location>
    <ligand>
        <name>a divalent metal cation</name>
        <dbReference type="ChEBI" id="CHEBI:60240"/>
    </ligand>
</feature>
<accession>A0A286U0N9</accession>
<feature type="binding site" evidence="10 14">
    <location>
        <begin position="144"/>
        <end position="147"/>
    </location>
    <ligand>
        <name>substrate</name>
    </ligand>
</feature>
<comment type="cofactor">
    <cofactor evidence="4">
        <name>Zn(2+)</name>
        <dbReference type="ChEBI" id="CHEBI:29105"/>
    </cofactor>
</comment>
<comment type="cofactor">
    <cofactor evidence="3">
        <name>Co(2+)</name>
        <dbReference type="ChEBI" id="CHEBI:48828"/>
    </cofactor>
</comment>
<evidence type="ECO:0000256" key="13">
    <source>
        <dbReference type="PIRSR" id="PIRSR001461-2"/>
    </source>
</evidence>
<dbReference type="HAMAP" id="MF_02227">
    <property type="entry name" value="RPE"/>
    <property type="match status" value="1"/>
</dbReference>
<evidence type="ECO:0000256" key="3">
    <source>
        <dbReference type="ARBA" id="ARBA00001941"/>
    </source>
</evidence>